<dbReference type="InterPro" id="IPR017938">
    <property type="entry name" value="Riboflavin_synthase-like_b-brl"/>
</dbReference>
<dbReference type="EMBL" id="JABFAJ010000003">
    <property type="protein sequence ID" value="NNU26430.1"/>
    <property type="molecule type" value="Genomic_DNA"/>
</dbReference>
<dbReference type="InterPro" id="IPR001433">
    <property type="entry name" value="OxRdtase_FAD/NAD-bd"/>
</dbReference>
<dbReference type="PANTHER" id="PTHR47354:SF5">
    <property type="entry name" value="PROTEIN RFBI"/>
    <property type="match status" value="1"/>
</dbReference>
<keyword evidence="6" id="KW-1185">Reference proteome</keyword>
<dbReference type="SUPFAM" id="SSF52343">
    <property type="entry name" value="Ferredoxin reductase-like, C-terminal NADP-linked domain"/>
    <property type="match status" value="1"/>
</dbReference>
<evidence type="ECO:0000256" key="3">
    <source>
        <dbReference type="ARBA" id="ARBA00023014"/>
    </source>
</evidence>
<dbReference type="RefSeq" id="WP_171245910.1">
    <property type="nucleotide sequence ID" value="NZ_JABFAJ010000003.1"/>
</dbReference>
<dbReference type="Pfam" id="PF00970">
    <property type="entry name" value="FAD_binding_6"/>
    <property type="match status" value="1"/>
</dbReference>
<dbReference type="SUPFAM" id="SSF63380">
    <property type="entry name" value="Riboflavin synthase domain-like"/>
    <property type="match status" value="1"/>
</dbReference>
<keyword evidence="2" id="KW-0479">Metal-binding</keyword>
<comment type="caution">
    <text evidence="5">The sequence shown here is derived from an EMBL/GenBank/DDBJ whole genome shotgun (WGS) entry which is preliminary data.</text>
</comment>
<evidence type="ECO:0000313" key="5">
    <source>
        <dbReference type="EMBL" id="NNU26430.1"/>
    </source>
</evidence>
<dbReference type="AlphaFoldDB" id="A0A849K2C4"/>
<dbReference type="Gene3D" id="3.40.50.80">
    <property type="entry name" value="Nucleotide-binding domain of ferredoxin-NADP reductase (FNR) module"/>
    <property type="match status" value="1"/>
</dbReference>
<dbReference type="Proteomes" id="UP000557204">
    <property type="component" value="Unassembled WGS sequence"/>
</dbReference>
<feature type="domain" description="FAD-binding FR-type" evidence="4">
    <location>
        <begin position="2"/>
        <end position="103"/>
    </location>
</feature>
<dbReference type="InterPro" id="IPR039261">
    <property type="entry name" value="FNR_nucleotide-bd"/>
</dbReference>
<protein>
    <submittedName>
        <fullName evidence="5">Oxidoreductase</fullName>
    </submittedName>
</protein>
<dbReference type="InterPro" id="IPR008333">
    <property type="entry name" value="Cbr1-like_FAD-bd_dom"/>
</dbReference>
<accession>A0A849K2C4</accession>
<keyword evidence="2" id="KW-0408">Iron</keyword>
<dbReference type="Pfam" id="PF00175">
    <property type="entry name" value="NAD_binding_1"/>
    <property type="match status" value="1"/>
</dbReference>
<gene>
    <name evidence="5" type="ORF">HLI28_02595</name>
</gene>
<evidence type="ECO:0000259" key="4">
    <source>
        <dbReference type="PROSITE" id="PS51384"/>
    </source>
</evidence>
<keyword evidence="2" id="KW-0001">2Fe-2S</keyword>
<sequence>MTAWHTGQVVHTEPLTASARVLTLAVPGFSGAVAGQHVDLRLTAPDGYQAVRSYSLARVGADEVVEIAVDEVPDGEVSPYLVHEARPGDLMEVRGPLGGYFVWRPGDAGPVQLVAGGSGIVPLAAMARARATVTTHGAGLFRLLASVRTHADAFFPDELGQTEGLTTTWLYSRQAPAASSRPPGRLTRYDVETYAFAPDAGAHVYVCGPTGFVETAAALLVDAGHDVARIRTERFGGG</sequence>
<keyword evidence="3" id="KW-0411">Iron-sulfur</keyword>
<organism evidence="5 6">
    <name type="scientific">Isoptericola sediminis</name>
    <dbReference type="NCBI Taxonomy" id="2733572"/>
    <lineage>
        <taxon>Bacteria</taxon>
        <taxon>Bacillati</taxon>
        <taxon>Actinomycetota</taxon>
        <taxon>Actinomycetes</taxon>
        <taxon>Micrococcales</taxon>
        <taxon>Promicromonosporaceae</taxon>
        <taxon>Isoptericola</taxon>
    </lineage>
</organism>
<dbReference type="Gene3D" id="2.40.30.10">
    <property type="entry name" value="Translation factors"/>
    <property type="match status" value="1"/>
</dbReference>
<name>A0A849K2C4_9MICO</name>
<dbReference type="PRINTS" id="PR00406">
    <property type="entry name" value="CYTB5RDTASE"/>
</dbReference>
<reference evidence="5 6" key="1">
    <citation type="submission" date="2020-05" db="EMBL/GenBank/DDBJ databases">
        <title>Genome sequence of Isoptericola sp. JC619 isolated from Chilika lagoon, India.</title>
        <authorList>
            <person name="Kumar D."/>
            <person name="Appam K."/>
            <person name="Gandham S."/>
            <person name="Uppada J."/>
            <person name="Sasikala C."/>
            <person name="Venkata Ramana C."/>
        </authorList>
    </citation>
    <scope>NUCLEOTIDE SEQUENCE [LARGE SCALE GENOMIC DNA]</scope>
    <source>
        <strain evidence="5 6">JC619</strain>
    </source>
</reference>
<dbReference type="GO" id="GO:0051537">
    <property type="term" value="F:2 iron, 2 sulfur cluster binding"/>
    <property type="evidence" value="ECO:0007669"/>
    <property type="project" value="UniProtKB-KW"/>
</dbReference>
<dbReference type="InterPro" id="IPR017927">
    <property type="entry name" value="FAD-bd_FR_type"/>
</dbReference>
<dbReference type="InterPro" id="IPR050415">
    <property type="entry name" value="MRET"/>
</dbReference>
<dbReference type="PROSITE" id="PS51384">
    <property type="entry name" value="FAD_FR"/>
    <property type="match status" value="1"/>
</dbReference>
<comment type="cofactor">
    <cofactor evidence="1">
        <name>FAD</name>
        <dbReference type="ChEBI" id="CHEBI:57692"/>
    </cofactor>
</comment>
<evidence type="ECO:0000313" key="6">
    <source>
        <dbReference type="Proteomes" id="UP000557204"/>
    </source>
</evidence>
<dbReference type="GO" id="GO:0016491">
    <property type="term" value="F:oxidoreductase activity"/>
    <property type="evidence" value="ECO:0007669"/>
    <property type="project" value="InterPro"/>
</dbReference>
<evidence type="ECO:0000256" key="1">
    <source>
        <dbReference type="ARBA" id="ARBA00001974"/>
    </source>
</evidence>
<proteinExistence type="predicted"/>
<dbReference type="PANTHER" id="PTHR47354">
    <property type="entry name" value="NADH OXIDOREDUCTASE HCR"/>
    <property type="match status" value="1"/>
</dbReference>
<evidence type="ECO:0000256" key="2">
    <source>
        <dbReference type="ARBA" id="ARBA00022714"/>
    </source>
</evidence>